<dbReference type="PANTHER" id="PTHR11845:SF13">
    <property type="entry name" value="5'-DEOXYNUCLEOTIDASE HDDC2"/>
    <property type="match status" value="1"/>
</dbReference>
<name>A0A1F6UR06_9BACT</name>
<feature type="domain" description="HD/PDEase" evidence="8">
    <location>
        <begin position="37"/>
        <end position="149"/>
    </location>
</feature>
<dbReference type="EMBL" id="MFTI01000025">
    <property type="protein sequence ID" value="OGI59776.1"/>
    <property type="molecule type" value="Genomic_DNA"/>
</dbReference>
<evidence type="ECO:0000259" key="8">
    <source>
        <dbReference type="SMART" id="SM00471"/>
    </source>
</evidence>
<evidence type="ECO:0000256" key="5">
    <source>
        <dbReference type="ARBA" id="ARBA00012964"/>
    </source>
</evidence>
<reference evidence="9 10" key="1">
    <citation type="journal article" date="2016" name="Nat. Commun.">
        <title>Thousands of microbial genomes shed light on interconnected biogeochemical processes in an aquifer system.</title>
        <authorList>
            <person name="Anantharaman K."/>
            <person name="Brown C.T."/>
            <person name="Hug L.A."/>
            <person name="Sharon I."/>
            <person name="Castelle C.J."/>
            <person name="Probst A.J."/>
            <person name="Thomas B.C."/>
            <person name="Singh A."/>
            <person name="Wilkins M.J."/>
            <person name="Karaoz U."/>
            <person name="Brodie E.L."/>
            <person name="Williams K.H."/>
            <person name="Hubbard S.S."/>
            <person name="Banfield J.F."/>
        </authorList>
    </citation>
    <scope>NUCLEOTIDE SEQUENCE [LARGE SCALE GENOMIC DNA]</scope>
</reference>
<evidence type="ECO:0000256" key="4">
    <source>
        <dbReference type="ARBA" id="ARBA00011738"/>
    </source>
</evidence>
<evidence type="ECO:0000313" key="9">
    <source>
        <dbReference type="EMBL" id="OGI59776.1"/>
    </source>
</evidence>
<dbReference type="SUPFAM" id="SSF109604">
    <property type="entry name" value="HD-domain/PDEase-like"/>
    <property type="match status" value="1"/>
</dbReference>
<comment type="cofactor">
    <cofactor evidence="3">
        <name>Co(2+)</name>
        <dbReference type="ChEBI" id="CHEBI:48828"/>
    </cofactor>
</comment>
<evidence type="ECO:0000313" key="10">
    <source>
        <dbReference type="Proteomes" id="UP000177869"/>
    </source>
</evidence>
<sequence length="209" mass="24051">MAKAKNKKIYDQVANFVYETGIHSKTPRSGLWFLGSGNQSVAEHLFHTAMIAYALACLEPKANKEKIVLMALFHDIGEGRTSDQNFIHQRYGRLAEADAVADIAHNVPFGVEILSLYKEEQARETLEAKLVKDADNLEWLATLRVEEEKGNIKARSWINISKKRLKTKHGKNIGKFLLKTHPDSWWFDAKDVWFIDRKQKDRKWKNSAK</sequence>
<dbReference type="InterPro" id="IPR006674">
    <property type="entry name" value="HD_domain"/>
</dbReference>
<comment type="caution">
    <text evidence="9">The sequence shown here is derived from an EMBL/GenBank/DDBJ whole genome shotgun (WGS) entry which is preliminary data.</text>
</comment>
<dbReference type="NCBIfam" id="TIGR00277">
    <property type="entry name" value="HDIG"/>
    <property type="match status" value="1"/>
</dbReference>
<gene>
    <name evidence="9" type="ORF">A2814_00295</name>
</gene>
<dbReference type="Pfam" id="PF13023">
    <property type="entry name" value="HD_3"/>
    <property type="match status" value="1"/>
</dbReference>
<keyword evidence="6" id="KW-0479">Metal-binding</keyword>
<evidence type="ECO:0000256" key="1">
    <source>
        <dbReference type="ARBA" id="ARBA00001638"/>
    </source>
</evidence>
<comment type="cofactor">
    <cofactor evidence="2">
        <name>Mn(2+)</name>
        <dbReference type="ChEBI" id="CHEBI:29035"/>
    </cofactor>
</comment>
<evidence type="ECO:0000256" key="6">
    <source>
        <dbReference type="ARBA" id="ARBA00022723"/>
    </source>
</evidence>
<accession>A0A1F6UR06</accession>
<keyword evidence="7" id="KW-0378">Hydrolase</keyword>
<dbReference type="Gene3D" id="1.10.3210.10">
    <property type="entry name" value="Hypothetical protein af1432"/>
    <property type="match status" value="1"/>
</dbReference>
<proteinExistence type="predicted"/>
<dbReference type="STRING" id="1801732.A2814_00295"/>
<dbReference type="InterPro" id="IPR003607">
    <property type="entry name" value="HD/PDEase_dom"/>
</dbReference>
<dbReference type="CDD" id="cd00077">
    <property type="entry name" value="HDc"/>
    <property type="match status" value="1"/>
</dbReference>
<comment type="subunit">
    <text evidence="4">Homodimer.</text>
</comment>
<dbReference type="GO" id="GO:0005737">
    <property type="term" value="C:cytoplasm"/>
    <property type="evidence" value="ECO:0007669"/>
    <property type="project" value="TreeGrafter"/>
</dbReference>
<evidence type="ECO:0000256" key="2">
    <source>
        <dbReference type="ARBA" id="ARBA00001936"/>
    </source>
</evidence>
<comment type="catalytic activity">
    <reaction evidence="1">
        <text>a 2'-deoxyribonucleoside 5'-phosphate + H2O = a 2'-deoxyribonucleoside + phosphate</text>
        <dbReference type="Rhea" id="RHEA:36167"/>
        <dbReference type="ChEBI" id="CHEBI:15377"/>
        <dbReference type="ChEBI" id="CHEBI:18274"/>
        <dbReference type="ChEBI" id="CHEBI:43474"/>
        <dbReference type="ChEBI" id="CHEBI:65317"/>
        <dbReference type="EC" id="3.1.3.89"/>
    </reaction>
</comment>
<dbReference type="InterPro" id="IPR006675">
    <property type="entry name" value="HDIG_dom"/>
</dbReference>
<dbReference type="GO" id="GO:0002953">
    <property type="term" value="F:5'-deoxynucleotidase activity"/>
    <property type="evidence" value="ECO:0007669"/>
    <property type="project" value="UniProtKB-EC"/>
</dbReference>
<protein>
    <recommendedName>
        <fullName evidence="5">5'-deoxynucleotidase</fullName>
        <ecNumber evidence="5">3.1.3.89</ecNumber>
    </recommendedName>
</protein>
<dbReference type="PANTHER" id="PTHR11845">
    <property type="entry name" value="5'-DEOXYNUCLEOTIDASE HDDC2"/>
    <property type="match status" value="1"/>
</dbReference>
<evidence type="ECO:0000256" key="7">
    <source>
        <dbReference type="ARBA" id="ARBA00022801"/>
    </source>
</evidence>
<dbReference type="EC" id="3.1.3.89" evidence="5"/>
<dbReference type="InterPro" id="IPR039356">
    <property type="entry name" value="YfbR/HDDC2"/>
</dbReference>
<organism evidence="9 10">
    <name type="scientific">Candidatus Nomurabacteria bacterium RIFCSPHIGHO2_01_FULL_38_19</name>
    <dbReference type="NCBI Taxonomy" id="1801732"/>
    <lineage>
        <taxon>Bacteria</taxon>
        <taxon>Candidatus Nomuraibacteriota</taxon>
    </lineage>
</organism>
<evidence type="ECO:0000256" key="3">
    <source>
        <dbReference type="ARBA" id="ARBA00001941"/>
    </source>
</evidence>
<dbReference type="AlphaFoldDB" id="A0A1F6UR06"/>
<dbReference type="GO" id="GO:0046872">
    <property type="term" value="F:metal ion binding"/>
    <property type="evidence" value="ECO:0007669"/>
    <property type="project" value="UniProtKB-KW"/>
</dbReference>
<dbReference type="Proteomes" id="UP000177869">
    <property type="component" value="Unassembled WGS sequence"/>
</dbReference>
<dbReference type="SMART" id="SM00471">
    <property type="entry name" value="HDc"/>
    <property type="match status" value="1"/>
</dbReference>